<evidence type="ECO:0008006" key="4">
    <source>
        <dbReference type="Google" id="ProtNLM"/>
    </source>
</evidence>
<dbReference type="Gene3D" id="1.20.5.2950">
    <property type="match status" value="1"/>
</dbReference>
<dbReference type="Proteomes" id="UP000053091">
    <property type="component" value="Unassembled WGS sequence"/>
</dbReference>
<name>A0A0S7BQI6_9BACT</name>
<dbReference type="STRING" id="1678841.TBC1_111171"/>
<dbReference type="SUPFAM" id="SSF160527">
    <property type="entry name" value="V-type ATPase subunit E-like"/>
    <property type="match status" value="1"/>
</dbReference>
<evidence type="ECO:0000313" key="3">
    <source>
        <dbReference type="Proteomes" id="UP000053091"/>
    </source>
</evidence>
<dbReference type="CDD" id="cd06503">
    <property type="entry name" value="ATP-synt_Fo_b"/>
    <property type="match status" value="1"/>
</dbReference>
<evidence type="ECO:0000313" key="2">
    <source>
        <dbReference type="EMBL" id="GAP43029.1"/>
    </source>
</evidence>
<dbReference type="EMBL" id="DF968182">
    <property type="protein sequence ID" value="GAP43029.1"/>
    <property type="molecule type" value="Genomic_DNA"/>
</dbReference>
<evidence type="ECO:0000256" key="1">
    <source>
        <dbReference type="SAM" id="Coils"/>
    </source>
</evidence>
<feature type="coiled-coil region" evidence="1">
    <location>
        <begin position="28"/>
        <end position="63"/>
    </location>
</feature>
<reference evidence="2" key="1">
    <citation type="journal article" date="2015" name="Genome Announc.">
        <title>Draft Genome Sequence of Bacteroidales Strain TBC1, a Novel Isolate from a Methanogenic Wastewater Treatment System.</title>
        <authorList>
            <person name="Tourlousse D.M."/>
            <person name="Matsuura N."/>
            <person name="Sun L."/>
            <person name="Toyonaga M."/>
            <person name="Kuroda K."/>
            <person name="Ohashi A."/>
            <person name="Cruz R."/>
            <person name="Yamaguchi T."/>
            <person name="Sekiguchi Y."/>
        </authorList>
    </citation>
    <scope>NUCLEOTIDE SEQUENCE [LARGE SCALE GENOMIC DNA]</scope>
    <source>
        <strain evidence="2">TBC1</strain>
    </source>
</reference>
<dbReference type="RefSeq" id="WP_062039707.1">
    <property type="nucleotide sequence ID" value="NZ_DF968182.1"/>
</dbReference>
<gene>
    <name evidence="2" type="ORF">TBC1_111171</name>
</gene>
<dbReference type="AlphaFoldDB" id="A0A0S7BQI6"/>
<proteinExistence type="predicted"/>
<keyword evidence="1" id="KW-0175">Coiled coil</keyword>
<organism evidence="2">
    <name type="scientific">Lentimicrobium saccharophilum</name>
    <dbReference type="NCBI Taxonomy" id="1678841"/>
    <lineage>
        <taxon>Bacteria</taxon>
        <taxon>Pseudomonadati</taxon>
        <taxon>Bacteroidota</taxon>
        <taxon>Bacteroidia</taxon>
        <taxon>Bacteroidales</taxon>
        <taxon>Lentimicrobiaceae</taxon>
        <taxon>Lentimicrobium</taxon>
    </lineage>
</organism>
<keyword evidence="3" id="KW-1185">Reference proteome</keyword>
<dbReference type="OrthoDB" id="1093377at2"/>
<sequence>MENKLQELTRKIYNEGVEKAEQEAAVILDNARKEAAALTAKARTEAEEIVKQARANADEMLRNAQSEVRMSSKQAISAIRQQIAGLITAKVVESPVKDVISDKSFIGDIIRKALEHFNQDAALILPAADQQSLEKYFGTRLNQVLSGGVEVKFDDRIKGGFKIGPKDNSYLISFTDEDFQAFFRSFMRPRTINLLFGGE</sequence>
<protein>
    <recommendedName>
        <fullName evidence="4">Archaeal/vacuolar-type H+-ATPase subunit E</fullName>
    </recommendedName>
</protein>
<accession>A0A0S7BQI6</accession>